<dbReference type="SUPFAM" id="SSF53300">
    <property type="entry name" value="vWA-like"/>
    <property type="match status" value="1"/>
</dbReference>
<dbReference type="PROSITE" id="PS50234">
    <property type="entry name" value="VWFA"/>
    <property type="match status" value="1"/>
</dbReference>
<reference evidence="4 6" key="1">
    <citation type="submission" date="2014-08" db="EMBL/GenBank/DDBJ databases">
        <title>Complete genome sequence of Corynebacterium flavescens OJ8(T)(=DSM 20296(T)), isolated from cheese.</title>
        <authorList>
            <person name="Ruckert C."/>
            <person name="Albersmeier A."/>
            <person name="Winkler A."/>
            <person name="Kalinowski J."/>
        </authorList>
    </citation>
    <scope>NUCLEOTIDE SEQUENCE [LARGE SCALE GENOMIC DNA]</scope>
    <source>
        <strain evidence="4 6">OJ8</strain>
    </source>
</reference>
<dbReference type="STRING" id="28028.CFLV_06185"/>
<evidence type="ECO:0000256" key="1">
    <source>
        <dbReference type="SAM" id="MobiDB-lite"/>
    </source>
</evidence>
<gene>
    <name evidence="5" type="ORF">CFL01nite_06420</name>
    <name evidence="4" type="ORF">CFLV_06185</name>
</gene>
<keyword evidence="2" id="KW-0472">Membrane</keyword>
<dbReference type="InterPro" id="IPR036465">
    <property type="entry name" value="vWFA_dom_sf"/>
</dbReference>
<organism evidence="4 6">
    <name type="scientific">Corynebacterium flavescens</name>
    <dbReference type="NCBI Taxonomy" id="28028"/>
    <lineage>
        <taxon>Bacteria</taxon>
        <taxon>Bacillati</taxon>
        <taxon>Actinomycetota</taxon>
        <taxon>Actinomycetes</taxon>
        <taxon>Mycobacteriales</taxon>
        <taxon>Corynebacteriaceae</taxon>
        <taxon>Corynebacterium</taxon>
    </lineage>
</organism>
<proteinExistence type="predicted"/>
<accession>A0A1L7CLV1</accession>
<evidence type="ECO:0000313" key="4">
    <source>
        <dbReference type="EMBL" id="APT86813.1"/>
    </source>
</evidence>
<keyword evidence="6" id="KW-1185">Reference proteome</keyword>
<dbReference type="InterPro" id="IPR002035">
    <property type="entry name" value="VWF_A"/>
</dbReference>
<dbReference type="GeneID" id="82880301"/>
<evidence type="ECO:0000313" key="6">
    <source>
        <dbReference type="Proteomes" id="UP000185479"/>
    </source>
</evidence>
<dbReference type="Pfam" id="PF00092">
    <property type="entry name" value="VWA"/>
    <property type="match status" value="1"/>
</dbReference>
<dbReference type="RefSeq" id="WP_075729781.1">
    <property type="nucleotide sequence ID" value="NZ_BJNB01000006.1"/>
</dbReference>
<keyword evidence="2" id="KW-1133">Transmembrane helix</keyword>
<evidence type="ECO:0000259" key="3">
    <source>
        <dbReference type="PROSITE" id="PS50234"/>
    </source>
</evidence>
<feature type="region of interest" description="Disordered" evidence="1">
    <location>
        <begin position="41"/>
        <end position="91"/>
    </location>
</feature>
<dbReference type="Proteomes" id="UP000185479">
    <property type="component" value="Chromosome"/>
</dbReference>
<feature type="domain" description="VWFA" evidence="3">
    <location>
        <begin position="96"/>
        <end position="270"/>
    </location>
</feature>
<dbReference type="Gene3D" id="3.40.50.410">
    <property type="entry name" value="von Willebrand factor, type A domain"/>
    <property type="match status" value="1"/>
</dbReference>
<protein>
    <recommendedName>
        <fullName evidence="3">VWFA domain-containing protein</fullName>
    </recommendedName>
</protein>
<dbReference type="Proteomes" id="UP000315353">
    <property type="component" value="Unassembled WGS sequence"/>
</dbReference>
<name>A0A1L7CLV1_CORFL</name>
<dbReference type="KEGG" id="cfc:CFLV_06185"/>
<dbReference type="OrthoDB" id="4427980at2"/>
<dbReference type="EMBL" id="BJNB01000006">
    <property type="protein sequence ID" value="GEB97147.1"/>
    <property type="molecule type" value="Genomic_DNA"/>
</dbReference>
<keyword evidence="2" id="KW-0812">Transmembrane</keyword>
<dbReference type="AlphaFoldDB" id="A0A1L7CLV1"/>
<feature type="transmembrane region" description="Helical" evidence="2">
    <location>
        <begin position="12"/>
        <end position="36"/>
    </location>
</feature>
<evidence type="ECO:0000313" key="5">
    <source>
        <dbReference type="EMBL" id="GEB97147.1"/>
    </source>
</evidence>
<evidence type="ECO:0000256" key="2">
    <source>
        <dbReference type="SAM" id="Phobius"/>
    </source>
</evidence>
<dbReference type="EMBL" id="CP009246">
    <property type="protein sequence ID" value="APT86813.1"/>
    <property type="molecule type" value="Genomic_DNA"/>
</dbReference>
<feature type="compositionally biased region" description="Low complexity" evidence="1">
    <location>
        <begin position="46"/>
        <end position="88"/>
    </location>
</feature>
<reference evidence="5 7" key="2">
    <citation type="submission" date="2019-06" db="EMBL/GenBank/DDBJ databases">
        <title>Whole genome shotgun sequence of Corynebacterium flavescens NBRC 14136.</title>
        <authorList>
            <person name="Hosoyama A."/>
            <person name="Uohara A."/>
            <person name="Ohji S."/>
            <person name="Ichikawa N."/>
        </authorList>
    </citation>
    <scope>NUCLEOTIDE SEQUENCE [LARGE SCALE GENOMIC DNA]</scope>
    <source>
        <strain evidence="5 7">NBRC 14136</strain>
    </source>
</reference>
<sequence>MGRHASARKSFAISTWLISVIAIIALLLVAGSVWLLSSRGGQEGDSSAAADSSQNTAAQTTAPATSVAPPSTESSQSSSAAPTPQAPQDSKATALDTLVLIDTSEAMAPGFESVSAALSGTAQTLGTDGKSVALWNYSSPLSPGATVGYRDNLGFGDGNAVAGTLDRFGTGGVPQTRSAVLAALDSASQRSAESGQDTRVLVVTTGTQQDMDDASFRDALASRKGDSVKLSVVTIGGEKDALLGELADSHAEVTDANDSAALNKALAQATGV</sequence>
<dbReference type="SMART" id="SM00327">
    <property type="entry name" value="VWA"/>
    <property type="match status" value="1"/>
</dbReference>
<evidence type="ECO:0000313" key="7">
    <source>
        <dbReference type="Proteomes" id="UP000315353"/>
    </source>
</evidence>